<sequence>MESSNKESKSNLISLDEKTLTAIQLLKNVRKEIAEYRKKEGIVEEPSSSNSAEINAYKAVEEVLPRMMITPMLSAQIERHKDSINFSLKEQELTKQIKELRAENKELKEEIATVNAKNGKINAELSNVQDIIKGLGLDKVPEGIPPTFRQLIETRSRKIVKLEGVIKEITKEKEALAKQLSELKDSSMELEKSSDKLQGKELLEIEALLDEPDETNDNLITSASEESAAPSLTRKRLWQNLCEAAPNALVEQITKKYHNDDDNNKGGIDKTCAAQDQAEISENQDKTKTF</sequence>
<dbReference type="WBParaSite" id="ES5_v2.g6199.t1">
    <property type="protein sequence ID" value="ES5_v2.g6199.t1"/>
    <property type="gene ID" value="ES5_v2.g6199"/>
</dbReference>
<organism evidence="1 2">
    <name type="scientific">Panagrolaimus sp. ES5</name>
    <dbReference type="NCBI Taxonomy" id="591445"/>
    <lineage>
        <taxon>Eukaryota</taxon>
        <taxon>Metazoa</taxon>
        <taxon>Ecdysozoa</taxon>
        <taxon>Nematoda</taxon>
        <taxon>Chromadorea</taxon>
        <taxon>Rhabditida</taxon>
        <taxon>Tylenchina</taxon>
        <taxon>Panagrolaimomorpha</taxon>
        <taxon>Panagrolaimoidea</taxon>
        <taxon>Panagrolaimidae</taxon>
        <taxon>Panagrolaimus</taxon>
    </lineage>
</organism>
<proteinExistence type="predicted"/>
<protein>
    <submittedName>
        <fullName evidence="2">Uncharacterized protein</fullName>
    </submittedName>
</protein>
<name>A0AC34GPI0_9BILA</name>
<evidence type="ECO:0000313" key="2">
    <source>
        <dbReference type="WBParaSite" id="ES5_v2.g6199.t1"/>
    </source>
</evidence>
<dbReference type="Proteomes" id="UP000887579">
    <property type="component" value="Unplaced"/>
</dbReference>
<evidence type="ECO:0000313" key="1">
    <source>
        <dbReference type="Proteomes" id="UP000887579"/>
    </source>
</evidence>
<reference evidence="2" key="1">
    <citation type="submission" date="2022-11" db="UniProtKB">
        <authorList>
            <consortium name="WormBaseParasite"/>
        </authorList>
    </citation>
    <scope>IDENTIFICATION</scope>
</reference>
<accession>A0AC34GPI0</accession>